<gene>
    <name evidence="4" type="ORF">B0A50_06944</name>
</gene>
<dbReference type="CDD" id="cd00154">
    <property type="entry name" value="Rab"/>
    <property type="match status" value="1"/>
</dbReference>
<evidence type="ECO:0000256" key="1">
    <source>
        <dbReference type="ARBA" id="ARBA00006270"/>
    </source>
</evidence>
<dbReference type="PROSITE" id="PS51420">
    <property type="entry name" value="RHO"/>
    <property type="match status" value="1"/>
</dbReference>
<feature type="compositionally biased region" description="Polar residues" evidence="2">
    <location>
        <begin position="63"/>
        <end position="81"/>
    </location>
</feature>
<keyword evidence="5" id="KW-1185">Reference proteome</keyword>
<dbReference type="EMBL" id="NAJL01000048">
    <property type="protein sequence ID" value="TKA24053.1"/>
    <property type="molecule type" value="Genomic_DNA"/>
</dbReference>
<dbReference type="Pfam" id="PF24564">
    <property type="entry name" value="DUF7605"/>
    <property type="match status" value="1"/>
</dbReference>
<comment type="similarity">
    <text evidence="1">Belongs to the small GTPase superfamily. Rab family.</text>
</comment>
<dbReference type="SUPFAM" id="SSF52540">
    <property type="entry name" value="P-loop containing nucleoside triphosphate hydrolases"/>
    <property type="match status" value="1"/>
</dbReference>
<dbReference type="PRINTS" id="PR00449">
    <property type="entry name" value="RASTRNSFRMNG"/>
</dbReference>
<name>A0A4U0TPP8_9PEZI</name>
<dbReference type="InterPro" id="IPR005225">
    <property type="entry name" value="Small_GTP-bd"/>
</dbReference>
<dbReference type="PROSITE" id="PS51419">
    <property type="entry name" value="RAB"/>
    <property type="match status" value="1"/>
</dbReference>
<dbReference type="GO" id="GO:0005525">
    <property type="term" value="F:GTP binding"/>
    <property type="evidence" value="ECO:0007669"/>
    <property type="project" value="InterPro"/>
</dbReference>
<dbReference type="AlphaFoldDB" id="A0A4U0TPP8"/>
<evidence type="ECO:0000259" key="3">
    <source>
        <dbReference type="Pfam" id="PF24564"/>
    </source>
</evidence>
<dbReference type="SMART" id="SM00176">
    <property type="entry name" value="RAN"/>
    <property type="match status" value="1"/>
</dbReference>
<dbReference type="Pfam" id="PF00071">
    <property type="entry name" value="Ras"/>
    <property type="match status" value="2"/>
</dbReference>
<evidence type="ECO:0000313" key="5">
    <source>
        <dbReference type="Proteomes" id="UP000308549"/>
    </source>
</evidence>
<dbReference type="SMART" id="SM00174">
    <property type="entry name" value="RHO"/>
    <property type="match status" value="1"/>
</dbReference>
<dbReference type="SMART" id="SM00175">
    <property type="entry name" value="RAB"/>
    <property type="match status" value="1"/>
</dbReference>
<accession>A0A4U0TPP8</accession>
<dbReference type="InterPro" id="IPR027417">
    <property type="entry name" value="P-loop_NTPase"/>
</dbReference>
<dbReference type="OrthoDB" id="9989112at2759"/>
<dbReference type="Gene3D" id="3.40.50.300">
    <property type="entry name" value="P-loop containing nucleotide triphosphate hydrolases"/>
    <property type="match status" value="1"/>
</dbReference>
<dbReference type="InterPro" id="IPR056024">
    <property type="entry name" value="DUF7605"/>
</dbReference>
<dbReference type="PANTHER" id="PTHR47979">
    <property type="entry name" value="DRAB11-RELATED"/>
    <property type="match status" value="1"/>
</dbReference>
<dbReference type="SMART" id="SM00173">
    <property type="entry name" value="RAS"/>
    <property type="match status" value="1"/>
</dbReference>
<sequence length="1101" mass="122917">MARPPQPWDYIAKIVSLGDSGSGKSSLTIRLCEGRFVSHHDVTIGVEFGSRIVPVGPPASLEHNINNPASTAKTTSPNDTKPSAAAKAAQQQKHMKLSLWDTAGQETYKSITRSYFRGASGALLVFDITRRNTFNSVTSWLNDLRQIAEANIVIILVGNKSDLAPSSTITAGDAKNKRQVTQEEAEEWCRSNNVMQYVETSAKSGENVERAFLEVSERIYQNIEAGKYDLNDRRSGVKGPGAGGGGNTSRTVNLGMNDKGAAKKGGNVIYQQVFSDLRLYIQQCTDLLQDPLEKSGYSNVITEALLEDVRNRTKAKEPDDTMYSIEGEMESGKSSVTNSVLGVGIIARKRFMKTFADQTSPFAARVYFFDEDKIRGIIESLFARYYSAAGLDREDPEEPEEADQQAQNFTEMETTLDAFLALFGDQEEFADYASAKEYLSRAQSEDDSAMIDDLVGWAVDLVNIHLDGGEFVPVSANTAAELLWTLQPYTYTLAGLVGSTTTVLWPLVSVIDFGFSHPLLDLGIILVDGSGKKDANRVRVQNAADWQLKCSHKIVVAQIGRITDNQAIREELALGYRTRGSGNVVLVLTHGDECDEDTDLHGNPSEVRTLQALKGERTALSAEKRQLGIKSKRPGLSREEKNDLMQSVGLLGEQEKRKRDELTALRCGMRNRAVVSVLQQQYKNMTRDPRPLSVHVVGNEAYKQHQAGYSADDKPALSVQQTGIPELRKRFYLIPAEGKLNEALNLAEVQLPSLANSFELFCDRAHLARQPEIEALISRPKDEVKGILQAGLDKLRSETNRLLLRPMMTDEAEWVSQARDLCRKWGTQYRSNNLAMFKAYGCKKGNAKRGAPSVDWNAELGHINQDEMEAYLDDVFNAPLFVYEDIRKKIRKVMKDTQTKIRNDKQFNLMALGAFLRFYTAEVPVALGLIDRATTKLKKAMSQVQSDMLIPGPSSYIARAMTPIYEEVGRQRGAGAPQRRIDMFERRVASASGVWDTMHKHIDKDLSRIYRQNLTELKNDLEKAFESIVQKFRYVCEGTVVKDPAQALQEEQLLKELRPRVQEVRRMLDGPVHECVEACKNYSTMSARKLVPKEESPLFVK</sequence>
<comment type="caution">
    <text evidence="4">The sequence shown here is derived from an EMBL/GenBank/DDBJ whole genome shotgun (WGS) entry which is preliminary data.</text>
</comment>
<feature type="region of interest" description="Disordered" evidence="2">
    <location>
        <begin position="57"/>
        <end position="88"/>
    </location>
</feature>
<dbReference type="PROSITE" id="PS51421">
    <property type="entry name" value="RAS"/>
    <property type="match status" value="1"/>
</dbReference>
<reference evidence="4 5" key="1">
    <citation type="submission" date="2017-03" db="EMBL/GenBank/DDBJ databases">
        <title>Genomes of endolithic fungi from Antarctica.</title>
        <authorList>
            <person name="Coleine C."/>
            <person name="Masonjones S."/>
            <person name="Stajich J.E."/>
        </authorList>
    </citation>
    <scope>NUCLEOTIDE SEQUENCE [LARGE SCALE GENOMIC DNA]</scope>
    <source>
        <strain evidence="4 5">CCFEE 6315</strain>
    </source>
</reference>
<proteinExistence type="inferred from homology"/>
<organism evidence="4 5">
    <name type="scientific">Salinomyces thailandicus</name>
    <dbReference type="NCBI Taxonomy" id="706561"/>
    <lineage>
        <taxon>Eukaryota</taxon>
        <taxon>Fungi</taxon>
        <taxon>Dikarya</taxon>
        <taxon>Ascomycota</taxon>
        <taxon>Pezizomycotina</taxon>
        <taxon>Dothideomycetes</taxon>
        <taxon>Dothideomycetidae</taxon>
        <taxon>Mycosphaerellales</taxon>
        <taxon>Teratosphaeriaceae</taxon>
        <taxon>Salinomyces</taxon>
    </lineage>
</organism>
<dbReference type="NCBIfam" id="TIGR00231">
    <property type="entry name" value="small_GTP"/>
    <property type="match status" value="1"/>
</dbReference>
<feature type="region of interest" description="Disordered" evidence="2">
    <location>
        <begin position="231"/>
        <end position="251"/>
    </location>
</feature>
<dbReference type="GO" id="GO:0003924">
    <property type="term" value="F:GTPase activity"/>
    <property type="evidence" value="ECO:0007669"/>
    <property type="project" value="InterPro"/>
</dbReference>
<evidence type="ECO:0000256" key="2">
    <source>
        <dbReference type="SAM" id="MobiDB-lite"/>
    </source>
</evidence>
<dbReference type="InterPro" id="IPR001806">
    <property type="entry name" value="Small_GTPase"/>
</dbReference>
<evidence type="ECO:0000313" key="4">
    <source>
        <dbReference type="EMBL" id="TKA24053.1"/>
    </source>
</evidence>
<feature type="domain" description="DUF7605" evidence="3">
    <location>
        <begin position="811"/>
        <end position="990"/>
    </location>
</feature>
<dbReference type="InterPro" id="IPR050209">
    <property type="entry name" value="Rab_GTPases_membrane_traffic"/>
</dbReference>
<dbReference type="Proteomes" id="UP000308549">
    <property type="component" value="Unassembled WGS sequence"/>
</dbReference>
<feature type="compositionally biased region" description="Gly residues" evidence="2">
    <location>
        <begin position="238"/>
        <end position="247"/>
    </location>
</feature>
<protein>
    <recommendedName>
        <fullName evidence="3">DUF7605 domain-containing protein</fullName>
    </recommendedName>
</protein>